<reference evidence="2" key="1">
    <citation type="journal article" date="2014" name="Front. Microbiol.">
        <title>High frequency of phylogenetically diverse reductive dehalogenase-homologous genes in deep subseafloor sedimentary metagenomes.</title>
        <authorList>
            <person name="Kawai M."/>
            <person name="Futagami T."/>
            <person name="Toyoda A."/>
            <person name="Takaki Y."/>
            <person name="Nishi S."/>
            <person name="Hori S."/>
            <person name="Arai W."/>
            <person name="Tsubouchi T."/>
            <person name="Morono Y."/>
            <person name="Uchiyama I."/>
            <person name="Ito T."/>
            <person name="Fujiyama A."/>
            <person name="Inagaki F."/>
            <person name="Takami H."/>
        </authorList>
    </citation>
    <scope>NUCLEOTIDE SEQUENCE</scope>
    <source>
        <strain evidence="2">Expedition CK06-06</strain>
    </source>
</reference>
<dbReference type="AlphaFoldDB" id="X0S3A8"/>
<protein>
    <recommendedName>
        <fullName evidence="1">AMP-dependent synthetase/ligase domain-containing protein</fullName>
    </recommendedName>
</protein>
<proteinExistence type="predicted"/>
<gene>
    <name evidence="2" type="ORF">S01H1_08305</name>
</gene>
<evidence type="ECO:0000313" key="2">
    <source>
        <dbReference type="EMBL" id="GAF75494.1"/>
    </source>
</evidence>
<sequence>MVCIAEMIHKSAERCKEKTAFIELAESPAQEVTYGDFYSGACLLARRLSESGLDPGSRVALIGANSARWAAACLGVHLAGATVSPIDPETSDYDLAVMFAILEPDAVICDRCLAPRFAKTALRIIELESVEFKKNLLPFEPFVLAPEQPLSIIFTSGTTGKPKGVMLSEANFLHNIGTFLGVKGMICENDRVLNLLPLHHVYPFTATLLTPLCAGATIIYPRSLKSEDIMGAAADRGATIMVVVPHVLNSLHNRIFSTVLDKPLLARAGFKLLFSFGRLGTGLGYRPGRFLYRSLHRRLPKGEFRP</sequence>
<dbReference type="PANTHER" id="PTHR43767:SF1">
    <property type="entry name" value="NONRIBOSOMAL PEPTIDE SYNTHASE PES1 (EUROFUNG)-RELATED"/>
    <property type="match status" value="1"/>
</dbReference>
<dbReference type="InterPro" id="IPR020845">
    <property type="entry name" value="AMP-binding_CS"/>
</dbReference>
<name>X0S3A8_9ZZZZ</name>
<dbReference type="InterPro" id="IPR000873">
    <property type="entry name" value="AMP-dep_synth/lig_dom"/>
</dbReference>
<dbReference type="PROSITE" id="PS00455">
    <property type="entry name" value="AMP_BINDING"/>
    <property type="match status" value="1"/>
</dbReference>
<feature type="non-terminal residue" evidence="2">
    <location>
        <position position="306"/>
    </location>
</feature>
<dbReference type="SUPFAM" id="SSF56801">
    <property type="entry name" value="Acetyl-CoA synthetase-like"/>
    <property type="match status" value="1"/>
</dbReference>
<evidence type="ECO:0000259" key="1">
    <source>
        <dbReference type="Pfam" id="PF00501"/>
    </source>
</evidence>
<dbReference type="Pfam" id="PF00501">
    <property type="entry name" value="AMP-binding"/>
    <property type="match status" value="1"/>
</dbReference>
<dbReference type="Gene3D" id="3.40.50.12780">
    <property type="entry name" value="N-terminal domain of ligase-like"/>
    <property type="match status" value="1"/>
</dbReference>
<accession>X0S3A8</accession>
<dbReference type="InterPro" id="IPR042099">
    <property type="entry name" value="ANL_N_sf"/>
</dbReference>
<comment type="caution">
    <text evidence="2">The sequence shown here is derived from an EMBL/GenBank/DDBJ whole genome shotgun (WGS) entry which is preliminary data.</text>
</comment>
<dbReference type="PANTHER" id="PTHR43767">
    <property type="entry name" value="LONG-CHAIN-FATTY-ACID--COA LIGASE"/>
    <property type="match status" value="1"/>
</dbReference>
<dbReference type="InterPro" id="IPR050237">
    <property type="entry name" value="ATP-dep_AMP-bd_enzyme"/>
</dbReference>
<organism evidence="2">
    <name type="scientific">marine sediment metagenome</name>
    <dbReference type="NCBI Taxonomy" id="412755"/>
    <lineage>
        <taxon>unclassified sequences</taxon>
        <taxon>metagenomes</taxon>
        <taxon>ecological metagenomes</taxon>
    </lineage>
</organism>
<dbReference type="EMBL" id="BARS01004264">
    <property type="protein sequence ID" value="GAF75494.1"/>
    <property type="molecule type" value="Genomic_DNA"/>
</dbReference>
<feature type="domain" description="AMP-dependent synthetase/ligase" evidence="1">
    <location>
        <begin position="10"/>
        <end position="253"/>
    </location>
</feature>